<protein>
    <submittedName>
        <fullName evidence="1">Uncharacterized protein</fullName>
    </submittedName>
</protein>
<dbReference type="EMBL" id="CAJVCE010000035">
    <property type="protein sequence ID" value="CAG7657464.1"/>
    <property type="molecule type" value="Genomic_DNA"/>
</dbReference>
<gene>
    <name evidence="1" type="ORF">PAECIP111802_06734</name>
</gene>
<sequence length="72" mass="8211">MAQNTAILLSARRSFLIRKCETFPSLHGERTFFSCSFRPEVQSNASDGYYEDFDGLMLTFKGRGSFGMSRSR</sequence>
<organism evidence="1 2">
    <name type="scientific">Paenibacillus allorhizosphaerae</name>
    <dbReference type="NCBI Taxonomy" id="2849866"/>
    <lineage>
        <taxon>Bacteria</taxon>
        <taxon>Bacillati</taxon>
        <taxon>Bacillota</taxon>
        <taxon>Bacilli</taxon>
        <taxon>Bacillales</taxon>
        <taxon>Paenibacillaceae</taxon>
        <taxon>Paenibacillus</taxon>
    </lineage>
</organism>
<dbReference type="Proteomes" id="UP000730618">
    <property type="component" value="Unassembled WGS sequence"/>
</dbReference>
<accession>A0ABM8VT93</accession>
<keyword evidence="2" id="KW-1185">Reference proteome</keyword>
<name>A0ABM8VT93_9BACL</name>
<comment type="caution">
    <text evidence="1">The sequence shown here is derived from an EMBL/GenBank/DDBJ whole genome shotgun (WGS) entry which is preliminary data.</text>
</comment>
<reference evidence="1 2" key="1">
    <citation type="submission" date="2021-06" db="EMBL/GenBank/DDBJ databases">
        <authorList>
            <person name="Criscuolo A."/>
        </authorList>
    </citation>
    <scope>NUCLEOTIDE SEQUENCE [LARGE SCALE GENOMIC DNA]</scope>
    <source>
        <strain evidence="2">CIP 111802</strain>
    </source>
</reference>
<proteinExistence type="predicted"/>
<evidence type="ECO:0000313" key="2">
    <source>
        <dbReference type="Proteomes" id="UP000730618"/>
    </source>
</evidence>
<evidence type="ECO:0000313" key="1">
    <source>
        <dbReference type="EMBL" id="CAG7657464.1"/>
    </source>
</evidence>